<name>A0A4R6YYU9_9GAMM</name>
<reference evidence="2 3" key="1">
    <citation type="submission" date="2019-03" db="EMBL/GenBank/DDBJ databases">
        <title>Genomic Encyclopedia of Type Strains, Phase IV (KMG-IV): sequencing the most valuable type-strain genomes for metagenomic binning, comparative biology and taxonomic classification.</title>
        <authorList>
            <person name="Goeker M."/>
        </authorList>
    </citation>
    <scope>NUCLEOTIDE SEQUENCE [LARGE SCALE GENOMIC DNA]</scope>
    <source>
        <strain evidence="2 3">DSM 21667</strain>
    </source>
</reference>
<comment type="caution">
    <text evidence="2">The sequence shown here is derived from an EMBL/GenBank/DDBJ whole genome shotgun (WGS) entry which is preliminary data.</text>
</comment>
<dbReference type="PANTHER" id="PTHR36508:SF1">
    <property type="entry name" value="PROTEIN SLYX"/>
    <property type="match status" value="1"/>
</dbReference>
<sequence length="73" mass="8242">MPIATTLEERLTELEVRFAFLEDTVAVLNSTLAAHDRLLGDMREEFRRLHAELGVVRSSLSHDSASEPPPPHY</sequence>
<dbReference type="OrthoDB" id="8606883at2"/>
<evidence type="ECO:0000256" key="1">
    <source>
        <dbReference type="HAMAP-Rule" id="MF_00715"/>
    </source>
</evidence>
<proteinExistence type="inferred from homology"/>
<dbReference type="PANTHER" id="PTHR36508">
    <property type="entry name" value="PROTEIN SLYX"/>
    <property type="match status" value="1"/>
</dbReference>
<dbReference type="InterPro" id="IPR007236">
    <property type="entry name" value="SlyX"/>
</dbReference>
<comment type="similarity">
    <text evidence="1">Belongs to the SlyX family.</text>
</comment>
<dbReference type="EMBL" id="SNZH01000006">
    <property type="protein sequence ID" value="TDR44058.1"/>
    <property type="molecule type" value="Genomic_DNA"/>
</dbReference>
<keyword evidence="3" id="KW-1185">Reference proteome</keyword>
<evidence type="ECO:0000313" key="2">
    <source>
        <dbReference type="EMBL" id="TDR44058.1"/>
    </source>
</evidence>
<gene>
    <name evidence="1" type="primary">slyX</name>
    <name evidence="2" type="ORF">DFR29_106205</name>
</gene>
<dbReference type="AlphaFoldDB" id="A0A4R6YYU9"/>
<dbReference type="Gene3D" id="1.20.5.300">
    <property type="match status" value="1"/>
</dbReference>
<protein>
    <recommendedName>
        <fullName evidence="1">Protein SlyX homolog</fullName>
    </recommendedName>
</protein>
<dbReference type="RefSeq" id="WP_133818797.1">
    <property type="nucleotide sequence ID" value="NZ_SNZH01000006.1"/>
</dbReference>
<dbReference type="Pfam" id="PF04102">
    <property type="entry name" value="SlyX"/>
    <property type="match status" value="1"/>
</dbReference>
<organism evidence="2 3">
    <name type="scientific">Tahibacter aquaticus</name>
    <dbReference type="NCBI Taxonomy" id="520092"/>
    <lineage>
        <taxon>Bacteria</taxon>
        <taxon>Pseudomonadati</taxon>
        <taxon>Pseudomonadota</taxon>
        <taxon>Gammaproteobacteria</taxon>
        <taxon>Lysobacterales</taxon>
        <taxon>Rhodanobacteraceae</taxon>
        <taxon>Tahibacter</taxon>
    </lineage>
</organism>
<dbReference type="Proteomes" id="UP000295293">
    <property type="component" value="Unassembled WGS sequence"/>
</dbReference>
<accession>A0A4R6YYU9</accession>
<evidence type="ECO:0000313" key="3">
    <source>
        <dbReference type="Proteomes" id="UP000295293"/>
    </source>
</evidence>
<dbReference type="HAMAP" id="MF_00715">
    <property type="entry name" value="SlyX"/>
    <property type="match status" value="1"/>
</dbReference>